<dbReference type="Pfam" id="PF04134">
    <property type="entry name" value="DCC1-like"/>
    <property type="match status" value="1"/>
</dbReference>
<keyword evidence="2" id="KW-1185">Reference proteome</keyword>
<accession>A0ABS9NJD3</accession>
<sequence length="137" mass="15786">MKQHTIFYDAQCPLCVREMALTLEKNRSGSLKAVPVQGSETELAQYGISPNDAMTYIHIVRSDGAVLKGMSALRLMYAECEGRPLSRIWNLPLLRQIADWGYPLFARNRYRLPRWLLPRPQCEDGVCHIPPAKRRRF</sequence>
<organism evidence="1 2">
    <name type="scientific">Kingella pumchi</name>
    <dbReference type="NCBI Taxonomy" id="2779506"/>
    <lineage>
        <taxon>Bacteria</taxon>
        <taxon>Pseudomonadati</taxon>
        <taxon>Pseudomonadota</taxon>
        <taxon>Betaproteobacteria</taxon>
        <taxon>Neisseriales</taxon>
        <taxon>Neisseriaceae</taxon>
        <taxon>Kingella</taxon>
    </lineage>
</organism>
<dbReference type="RefSeq" id="WP_238744739.1">
    <property type="nucleotide sequence ID" value="NZ_JAKOOW010000001.1"/>
</dbReference>
<dbReference type="InterPro" id="IPR044691">
    <property type="entry name" value="DCC1_Trx"/>
</dbReference>
<proteinExistence type="predicted"/>
<comment type="caution">
    <text evidence="1">The sequence shown here is derived from an EMBL/GenBank/DDBJ whole genome shotgun (WGS) entry which is preliminary data.</text>
</comment>
<name>A0ABS9NJD3_9NEIS</name>
<evidence type="ECO:0000313" key="2">
    <source>
        <dbReference type="Proteomes" id="UP001298424"/>
    </source>
</evidence>
<evidence type="ECO:0000313" key="1">
    <source>
        <dbReference type="EMBL" id="MCG6502892.1"/>
    </source>
</evidence>
<dbReference type="Proteomes" id="UP001298424">
    <property type="component" value="Unassembled WGS sequence"/>
</dbReference>
<dbReference type="InterPro" id="IPR007263">
    <property type="entry name" value="DCC1-like"/>
</dbReference>
<dbReference type="PANTHER" id="PTHR34290">
    <property type="entry name" value="SI:CH73-390P7.2"/>
    <property type="match status" value="1"/>
</dbReference>
<dbReference type="PANTHER" id="PTHR34290:SF2">
    <property type="entry name" value="OS04G0668800 PROTEIN"/>
    <property type="match status" value="1"/>
</dbReference>
<gene>
    <name evidence="1" type="ORF">MB824_00020</name>
</gene>
<reference evidence="1 2" key="1">
    <citation type="submission" date="2022-02" db="EMBL/GenBank/DDBJ databases">
        <title>Genome sequence data of Kingella unionensis sp. nov. strain CICC 24913 (CCUG 75125).</title>
        <authorList>
            <person name="Xiao M."/>
        </authorList>
    </citation>
    <scope>NUCLEOTIDE SEQUENCE [LARGE SCALE GENOMIC DNA]</scope>
    <source>
        <strain evidence="1 2">CICC 24913</strain>
    </source>
</reference>
<protein>
    <submittedName>
        <fullName evidence="1">DUF393 domain-containing protein</fullName>
    </submittedName>
</protein>
<dbReference type="EMBL" id="JAKOOW010000001">
    <property type="protein sequence ID" value="MCG6502892.1"/>
    <property type="molecule type" value="Genomic_DNA"/>
</dbReference>